<dbReference type="EMBL" id="JADBEG010000001">
    <property type="protein sequence ID" value="MBE1494060.1"/>
    <property type="molecule type" value="Genomic_DNA"/>
</dbReference>
<keyword evidence="3" id="KW-0067">ATP-binding</keyword>
<proteinExistence type="inferred from homology"/>
<gene>
    <name evidence="5" type="ORF">H4696_001160</name>
</gene>
<evidence type="ECO:0000256" key="2">
    <source>
        <dbReference type="ARBA" id="ARBA00022741"/>
    </source>
</evidence>
<evidence type="ECO:0000259" key="4">
    <source>
        <dbReference type="Pfam" id="PF00582"/>
    </source>
</evidence>
<sequence>MTELTETRPIVVGVDGSASATEAVRWAAQEAVRRDLPLVIEHVCALVPIAAPYAEAFVGYKSVVAEEGQRWLAEARTAAEKVAPRAQVSTELVNGWAAEHLIGRSASVELVVLGSRGLGGFTGLLAGSVAVQVAAHGHCPLVVVRGADPQTPPRQDGPVVVGVDGSPAGEAAIPFAFRAADARGVPLVAVHTWTDQAIVIGWQSSLATNWKTIRQEHLKLLDERLAPLRARYPGVTVHPDVAMDGPARTLLEHARTAQLVVVGTRGRGGFRGLLLGSTSQALLHHAPCPVAVVPPVRP</sequence>
<dbReference type="InterPro" id="IPR006016">
    <property type="entry name" value="UspA"/>
</dbReference>
<accession>A0ABR9HT07</accession>
<dbReference type="Proteomes" id="UP000631670">
    <property type="component" value="Unassembled WGS sequence"/>
</dbReference>
<keyword evidence="6" id="KW-1185">Reference proteome</keyword>
<comment type="caution">
    <text evidence="5">The sequence shown here is derived from an EMBL/GenBank/DDBJ whole genome shotgun (WGS) entry which is preliminary data.</text>
</comment>
<evidence type="ECO:0000313" key="5">
    <source>
        <dbReference type="EMBL" id="MBE1494060.1"/>
    </source>
</evidence>
<feature type="domain" description="UspA" evidence="4">
    <location>
        <begin position="158"/>
        <end position="294"/>
    </location>
</feature>
<evidence type="ECO:0000256" key="1">
    <source>
        <dbReference type="ARBA" id="ARBA00008791"/>
    </source>
</evidence>
<dbReference type="SUPFAM" id="SSF52402">
    <property type="entry name" value="Adenine nucleotide alpha hydrolases-like"/>
    <property type="match status" value="2"/>
</dbReference>
<dbReference type="InterPro" id="IPR014729">
    <property type="entry name" value="Rossmann-like_a/b/a_fold"/>
</dbReference>
<protein>
    <submittedName>
        <fullName evidence="5">Nucleotide-binding universal stress UspA family protein</fullName>
    </submittedName>
</protein>
<dbReference type="PANTHER" id="PTHR46268">
    <property type="entry name" value="STRESS RESPONSE PROTEIN NHAX"/>
    <property type="match status" value="1"/>
</dbReference>
<comment type="similarity">
    <text evidence="1">Belongs to the universal stress protein A family.</text>
</comment>
<evidence type="ECO:0000313" key="6">
    <source>
        <dbReference type="Proteomes" id="UP000631670"/>
    </source>
</evidence>
<dbReference type="InterPro" id="IPR006015">
    <property type="entry name" value="Universal_stress_UspA"/>
</dbReference>
<reference evidence="5 6" key="1">
    <citation type="submission" date="2020-10" db="EMBL/GenBank/DDBJ databases">
        <title>Sequencing the genomes of 1000 actinobacteria strains.</title>
        <authorList>
            <person name="Klenk H.-P."/>
        </authorList>
    </citation>
    <scope>NUCLEOTIDE SEQUENCE [LARGE SCALE GENOMIC DNA]</scope>
    <source>
        <strain evidence="5 6">DSM 44653</strain>
    </source>
</reference>
<dbReference type="RefSeq" id="WP_086862246.1">
    <property type="nucleotide sequence ID" value="NZ_JADBEG010000001.1"/>
</dbReference>
<keyword evidence="2" id="KW-0547">Nucleotide-binding</keyword>
<feature type="domain" description="UspA" evidence="4">
    <location>
        <begin position="8"/>
        <end position="145"/>
    </location>
</feature>
<dbReference type="PRINTS" id="PR01438">
    <property type="entry name" value="UNVRSLSTRESS"/>
</dbReference>
<evidence type="ECO:0000256" key="3">
    <source>
        <dbReference type="ARBA" id="ARBA00022840"/>
    </source>
</evidence>
<dbReference type="Pfam" id="PF00582">
    <property type="entry name" value="Usp"/>
    <property type="match status" value="2"/>
</dbReference>
<organism evidence="5 6">
    <name type="scientific">Amycolatopsis lexingtonensis</name>
    <dbReference type="NCBI Taxonomy" id="218822"/>
    <lineage>
        <taxon>Bacteria</taxon>
        <taxon>Bacillati</taxon>
        <taxon>Actinomycetota</taxon>
        <taxon>Actinomycetes</taxon>
        <taxon>Pseudonocardiales</taxon>
        <taxon>Pseudonocardiaceae</taxon>
        <taxon>Amycolatopsis</taxon>
    </lineage>
</organism>
<name>A0ABR9HT07_9PSEU</name>
<dbReference type="PANTHER" id="PTHR46268:SF27">
    <property type="entry name" value="UNIVERSAL STRESS PROTEIN RV2623"/>
    <property type="match status" value="1"/>
</dbReference>
<dbReference type="Gene3D" id="3.40.50.620">
    <property type="entry name" value="HUPs"/>
    <property type="match status" value="2"/>
</dbReference>